<evidence type="ECO:0008006" key="5">
    <source>
        <dbReference type="Google" id="ProtNLM"/>
    </source>
</evidence>
<evidence type="ECO:0000256" key="2">
    <source>
        <dbReference type="SAM" id="SignalP"/>
    </source>
</evidence>
<reference evidence="3 4" key="1">
    <citation type="submission" date="2015-01" db="EMBL/GenBank/DDBJ databases">
        <title>The Genome Sequence of Fonsecaea pedrosoi CBS 271.37.</title>
        <authorList>
            <consortium name="The Broad Institute Genomics Platform"/>
            <person name="Cuomo C."/>
            <person name="de Hoog S."/>
            <person name="Gorbushina A."/>
            <person name="Stielow B."/>
            <person name="Teixiera M."/>
            <person name="Abouelleil A."/>
            <person name="Chapman S.B."/>
            <person name="Priest M."/>
            <person name="Young S.K."/>
            <person name="Wortman J."/>
            <person name="Nusbaum C."/>
            <person name="Birren B."/>
        </authorList>
    </citation>
    <scope>NUCLEOTIDE SEQUENCE [LARGE SCALE GENOMIC DNA]</scope>
    <source>
        <strain evidence="3 4">CBS 271.37</strain>
    </source>
</reference>
<dbReference type="Proteomes" id="UP000053029">
    <property type="component" value="Unassembled WGS sequence"/>
</dbReference>
<accession>A0A0D2FG25</accession>
<feature type="compositionally biased region" description="Gly residues" evidence="1">
    <location>
        <begin position="77"/>
        <end position="87"/>
    </location>
</feature>
<name>A0A0D2FG25_9EURO</name>
<gene>
    <name evidence="3" type="ORF">Z517_01064</name>
</gene>
<protein>
    <recommendedName>
        <fullName evidence="5">Hydrophobin</fullName>
    </recommendedName>
</protein>
<proteinExistence type="predicted"/>
<feature type="compositionally biased region" description="Gly residues" evidence="1">
    <location>
        <begin position="25"/>
        <end position="44"/>
    </location>
</feature>
<evidence type="ECO:0000313" key="3">
    <source>
        <dbReference type="EMBL" id="KIW85672.1"/>
    </source>
</evidence>
<dbReference type="EMBL" id="KN846969">
    <property type="protein sequence ID" value="KIW85672.1"/>
    <property type="molecule type" value="Genomic_DNA"/>
</dbReference>
<feature type="region of interest" description="Disordered" evidence="1">
    <location>
        <begin position="25"/>
        <end position="88"/>
    </location>
</feature>
<keyword evidence="2" id="KW-0732">Signal</keyword>
<feature type="compositionally biased region" description="Low complexity" evidence="1">
    <location>
        <begin position="54"/>
        <end position="64"/>
    </location>
</feature>
<sequence>MRFALVYLFAAAFPAIPVLAQRGRGGGGGGGGDNGGFFNHGGDGNAPSTFVTRTSAAPPAGGTAAPPPPAAATTAAGNGGASGGGNSGSVDTSLIPPFGITPGVKATDGTANCVGDNGVNIPCNCPPDLNTFASAVEDSVAAGMAFPSGNSAQDQLTRLQTCIITLQNFRGGAGSGVGCPLVATTWKELQTQLQSEA</sequence>
<dbReference type="OrthoDB" id="2140240at2759"/>
<evidence type="ECO:0000256" key="1">
    <source>
        <dbReference type="SAM" id="MobiDB-lite"/>
    </source>
</evidence>
<dbReference type="GeneID" id="25300554"/>
<feature type="signal peptide" evidence="2">
    <location>
        <begin position="1"/>
        <end position="20"/>
    </location>
</feature>
<dbReference type="VEuPathDB" id="FungiDB:Z517_01064"/>
<dbReference type="HOGENOM" id="CLU_1390247_0_0_1"/>
<organism evidence="3 4">
    <name type="scientific">Fonsecaea pedrosoi CBS 271.37</name>
    <dbReference type="NCBI Taxonomy" id="1442368"/>
    <lineage>
        <taxon>Eukaryota</taxon>
        <taxon>Fungi</taxon>
        <taxon>Dikarya</taxon>
        <taxon>Ascomycota</taxon>
        <taxon>Pezizomycotina</taxon>
        <taxon>Eurotiomycetes</taxon>
        <taxon>Chaetothyriomycetidae</taxon>
        <taxon>Chaetothyriales</taxon>
        <taxon>Herpotrichiellaceae</taxon>
        <taxon>Fonsecaea</taxon>
    </lineage>
</organism>
<keyword evidence="4" id="KW-1185">Reference proteome</keyword>
<evidence type="ECO:0000313" key="4">
    <source>
        <dbReference type="Proteomes" id="UP000053029"/>
    </source>
</evidence>
<dbReference type="RefSeq" id="XP_013289480.1">
    <property type="nucleotide sequence ID" value="XM_013434026.1"/>
</dbReference>
<feature type="chain" id="PRO_5002241883" description="Hydrophobin" evidence="2">
    <location>
        <begin position="21"/>
        <end position="197"/>
    </location>
</feature>
<dbReference type="AlphaFoldDB" id="A0A0D2FG25"/>